<keyword evidence="1" id="KW-0472">Membrane</keyword>
<reference evidence="3 5" key="1">
    <citation type="journal article" date="2014" name="Genome Announc.">
        <title>Draft Genome Sequence of Bacillus alcalophilus AV1934, a Classic Alkaliphile Isolated from Human Feces in 1934.</title>
        <authorList>
            <person name="Attie O."/>
            <person name="Jayaprakash A."/>
            <person name="Shah H."/>
            <person name="Paulsen I.T."/>
            <person name="Morino M."/>
            <person name="Takahashi Y."/>
            <person name="Narumi I."/>
            <person name="Sachidanandam R."/>
            <person name="Satoh K."/>
            <person name="Ito M."/>
            <person name="Krulwich T.A."/>
        </authorList>
    </citation>
    <scope>NUCLEOTIDE SEQUENCE [LARGE SCALE GENOMIC DNA]</scope>
    <source>
        <strain evidence="3 5">AV1934</strain>
    </source>
</reference>
<evidence type="ECO:0000259" key="2">
    <source>
        <dbReference type="Pfam" id="PF13559"/>
    </source>
</evidence>
<dbReference type="RefSeq" id="WP_003320899.1">
    <property type="nucleotide sequence ID" value="NZ_ALPT02000092.1"/>
</dbReference>
<feature type="transmembrane region" description="Helical" evidence="1">
    <location>
        <begin position="62"/>
        <end position="83"/>
    </location>
</feature>
<dbReference type="AlphaFoldDB" id="A0A094WIZ9"/>
<proteinExistence type="predicted"/>
<evidence type="ECO:0000313" key="4">
    <source>
        <dbReference type="EMBL" id="THG91078.1"/>
    </source>
</evidence>
<dbReference type="EMBL" id="JALP01000092">
    <property type="protein sequence ID" value="THG91078.1"/>
    <property type="molecule type" value="Genomic_DNA"/>
</dbReference>
<dbReference type="InterPro" id="IPR025403">
    <property type="entry name" value="TgpA-like_C"/>
</dbReference>
<feature type="domain" description="Protein-glutamine gamma-glutamyltransferase-like C-terminal" evidence="2">
    <location>
        <begin position="133"/>
        <end position="194"/>
    </location>
</feature>
<name>A0A094WIZ9_ALKAL</name>
<evidence type="ECO:0000313" key="5">
    <source>
        <dbReference type="Proteomes" id="UP000002754"/>
    </source>
</evidence>
<dbReference type="eggNOG" id="ENOG5032R4U">
    <property type="taxonomic scope" value="Bacteria"/>
</dbReference>
<sequence length="217" mass="26019">MIDPNHAREELEHILSDREYTIYYEDHRGLIEKTIDRIINWIVEQISKLFPNLEGVANGNGYLIFGLVVTGVVLLLIALFFLIRTIQRKRRFRDNKPLHSLSEKEWTYEMHMKEAENLENEGDFTKATRHLFLAILLYFDKREWLLAKPWKTNWEYYDELRSRSKERAERFFVFALLFDRATYGGHQVNQNEYEPFKQEAISILKQEETTVRQEVNG</sequence>
<dbReference type="STRING" id="1218173.BALCAV_0219350"/>
<organism evidence="3 5">
    <name type="scientific">Alkalihalobacillus alcalophilus ATCC 27647 = CGMCC 1.3604</name>
    <dbReference type="NCBI Taxonomy" id="1218173"/>
    <lineage>
        <taxon>Bacteria</taxon>
        <taxon>Bacillati</taxon>
        <taxon>Bacillota</taxon>
        <taxon>Bacilli</taxon>
        <taxon>Bacillales</taxon>
        <taxon>Bacillaceae</taxon>
        <taxon>Alkalihalobacillus</taxon>
    </lineage>
</organism>
<evidence type="ECO:0000313" key="3">
    <source>
        <dbReference type="EMBL" id="KGA95933.1"/>
    </source>
</evidence>
<protein>
    <recommendedName>
        <fullName evidence="2">Protein-glutamine gamma-glutamyltransferase-like C-terminal domain-containing protein</fullName>
    </recommendedName>
</protein>
<dbReference type="Proteomes" id="UP000002754">
    <property type="component" value="Unassembled WGS sequence"/>
</dbReference>
<keyword evidence="1" id="KW-1133">Transmembrane helix</keyword>
<gene>
    <name evidence="4" type="ORF">AJ85_07050</name>
    <name evidence="3" type="ORF">BALCAV_0219350</name>
</gene>
<keyword evidence="5" id="KW-1185">Reference proteome</keyword>
<evidence type="ECO:0000313" key="6">
    <source>
        <dbReference type="Proteomes" id="UP000297014"/>
    </source>
</evidence>
<dbReference type="Pfam" id="PF13559">
    <property type="entry name" value="DUF4129"/>
    <property type="match status" value="1"/>
</dbReference>
<comment type="caution">
    <text evidence="3">The sequence shown here is derived from an EMBL/GenBank/DDBJ whole genome shotgun (WGS) entry which is preliminary data.</text>
</comment>
<evidence type="ECO:0000256" key="1">
    <source>
        <dbReference type="SAM" id="Phobius"/>
    </source>
</evidence>
<keyword evidence="1" id="KW-0812">Transmembrane</keyword>
<accession>A0A094WIZ9</accession>
<dbReference type="Proteomes" id="UP000297014">
    <property type="component" value="Unassembled WGS sequence"/>
</dbReference>
<reference evidence="4 6" key="2">
    <citation type="submission" date="2014-01" db="EMBL/GenBank/DDBJ databases">
        <title>Draft genome sequencing of Bacillus alcalophilus CGMCC 1.3604.</title>
        <authorList>
            <person name="Yang J."/>
            <person name="Diao L."/>
            <person name="Yang S."/>
        </authorList>
    </citation>
    <scope>NUCLEOTIDE SEQUENCE [LARGE SCALE GENOMIC DNA]</scope>
    <source>
        <strain evidence="4 6">CGMCC 1.3604</strain>
    </source>
</reference>
<dbReference type="EMBL" id="ALPT02000092">
    <property type="protein sequence ID" value="KGA95933.1"/>
    <property type="molecule type" value="Genomic_DNA"/>
</dbReference>